<dbReference type="EMBL" id="LUUH01000096">
    <property type="protein sequence ID" value="OAH97754.1"/>
    <property type="molecule type" value="Genomic_DNA"/>
</dbReference>
<dbReference type="GO" id="GO:0004497">
    <property type="term" value="F:monooxygenase activity"/>
    <property type="evidence" value="ECO:0007669"/>
    <property type="project" value="UniProtKB-KW"/>
</dbReference>
<dbReference type="RefSeq" id="WP_026602863.1">
    <property type="nucleotide sequence ID" value="NZ_LUUH01000096.1"/>
</dbReference>
<gene>
    <name evidence="1" type="ORF">A1353_22650</name>
</gene>
<evidence type="ECO:0000313" key="2">
    <source>
        <dbReference type="Proteomes" id="UP000077763"/>
    </source>
</evidence>
<organism evidence="1 2">
    <name type="scientific">Methylomonas methanica</name>
    <dbReference type="NCBI Taxonomy" id="421"/>
    <lineage>
        <taxon>Bacteria</taxon>
        <taxon>Pseudomonadati</taxon>
        <taxon>Pseudomonadota</taxon>
        <taxon>Gammaproteobacteria</taxon>
        <taxon>Methylococcales</taxon>
        <taxon>Methylococcaceae</taxon>
        <taxon>Methylomonas</taxon>
    </lineage>
</organism>
<dbReference type="NCBIfam" id="TIGR04550">
    <property type="entry name" value="sMetMonox_MmoD"/>
    <property type="match status" value="1"/>
</dbReference>
<reference evidence="2" key="1">
    <citation type="submission" date="2016-03" db="EMBL/GenBank/DDBJ databases">
        <authorList>
            <person name="Heylen K."/>
            <person name="De Vos P."/>
            <person name="Vekeman B."/>
        </authorList>
    </citation>
    <scope>NUCLEOTIDE SEQUENCE [LARGE SCALE GENOMIC DNA]</scope>
    <source>
        <strain evidence="2">R-45371</strain>
    </source>
</reference>
<comment type="caution">
    <text evidence="1">The sequence shown here is derived from an EMBL/GenBank/DDBJ whole genome shotgun (WGS) entry which is preliminary data.</text>
</comment>
<dbReference type="AlphaFoldDB" id="A0A177LXK5"/>
<evidence type="ECO:0000313" key="1">
    <source>
        <dbReference type="EMBL" id="OAH97754.1"/>
    </source>
</evidence>
<accession>A0A177LXK5</accession>
<sequence length="86" mass="9884">MDFFSNFKSAVTPAFPSEADKLTKLYDIEPYAAFCEDLEFMWRWTIYRDQKLVQEGCSLTLDASRRAVDHVLAFFSVSAKSQCLGE</sequence>
<dbReference type="Proteomes" id="UP000077763">
    <property type="component" value="Unassembled WGS sequence"/>
</dbReference>
<keyword evidence="1" id="KW-0503">Monooxygenase</keyword>
<protein>
    <submittedName>
        <fullName evidence="1">Soluble methane monooxygenase-binding protein MmoD</fullName>
    </submittedName>
</protein>
<keyword evidence="1" id="KW-0560">Oxidoreductase</keyword>
<dbReference type="InterPro" id="IPR017256">
    <property type="entry name" value="MmoD"/>
</dbReference>
<name>A0A177LXK5_METMH</name>
<proteinExistence type="predicted"/>